<dbReference type="Gene3D" id="1.10.10.10">
    <property type="entry name" value="Winged helix-like DNA-binding domain superfamily/Winged helix DNA-binding domain"/>
    <property type="match status" value="1"/>
</dbReference>
<name>A0ABX1CR60_9SPHN</name>
<dbReference type="InterPro" id="IPR023187">
    <property type="entry name" value="Tscrpt_reg_MarR-type_CS"/>
</dbReference>
<evidence type="ECO:0000256" key="2">
    <source>
        <dbReference type="ARBA" id="ARBA00023125"/>
    </source>
</evidence>
<dbReference type="PANTHER" id="PTHR33164">
    <property type="entry name" value="TRANSCRIPTIONAL REGULATOR, MARR FAMILY"/>
    <property type="match status" value="1"/>
</dbReference>
<keyword evidence="6" id="KW-1185">Reference proteome</keyword>
<evidence type="ECO:0000256" key="1">
    <source>
        <dbReference type="ARBA" id="ARBA00023015"/>
    </source>
</evidence>
<dbReference type="InterPro" id="IPR036390">
    <property type="entry name" value="WH_DNA-bd_sf"/>
</dbReference>
<dbReference type="Pfam" id="PF01047">
    <property type="entry name" value="MarR"/>
    <property type="match status" value="1"/>
</dbReference>
<dbReference type="PROSITE" id="PS01117">
    <property type="entry name" value="HTH_MARR_1"/>
    <property type="match status" value="1"/>
</dbReference>
<sequence length="153" mass="16930">MAFYDDTNFYPATSAGYLLRVCHQHSVAALDRVLAAEGLRAVQWSALISIHFDRGGTCAALARDLAHDKGAMTRIIDGLEERGLVERRRDVVDRRVVNLSLTPAGEAMTLRCRDHAMACWNDLLSDWPDEDIHALIAQLARLHATMEGKTCAA</sequence>
<dbReference type="PANTHER" id="PTHR33164:SF43">
    <property type="entry name" value="HTH-TYPE TRANSCRIPTIONAL REPRESSOR YETL"/>
    <property type="match status" value="1"/>
</dbReference>
<accession>A0ABX1CR60</accession>
<dbReference type="Proteomes" id="UP000732399">
    <property type="component" value="Unassembled WGS sequence"/>
</dbReference>
<evidence type="ECO:0000313" key="6">
    <source>
        <dbReference type="Proteomes" id="UP000732399"/>
    </source>
</evidence>
<reference evidence="5 6" key="1">
    <citation type="submission" date="2020-03" db="EMBL/GenBank/DDBJ databases">
        <authorList>
            <person name="Wang L."/>
            <person name="He N."/>
            <person name="Li Y."/>
            <person name="Fang Y."/>
            <person name="Zhang F."/>
        </authorList>
    </citation>
    <scope>NUCLEOTIDE SEQUENCE [LARGE SCALE GENOMIC DNA]</scope>
    <source>
        <strain evidence="5 6">36D10-4-7</strain>
    </source>
</reference>
<comment type="caution">
    <text evidence="5">The sequence shown here is derived from an EMBL/GenBank/DDBJ whole genome shotgun (WGS) entry which is preliminary data.</text>
</comment>
<dbReference type="SMART" id="SM00347">
    <property type="entry name" value="HTH_MARR"/>
    <property type="match status" value="1"/>
</dbReference>
<evidence type="ECO:0000256" key="3">
    <source>
        <dbReference type="ARBA" id="ARBA00023163"/>
    </source>
</evidence>
<gene>
    <name evidence="5" type="ORF">HBH26_09420</name>
</gene>
<protein>
    <submittedName>
        <fullName evidence="5">Winged helix-turn-helix transcriptional regulator</fullName>
    </submittedName>
</protein>
<evidence type="ECO:0000313" key="5">
    <source>
        <dbReference type="EMBL" id="NJR78805.1"/>
    </source>
</evidence>
<organism evidence="5 6">
    <name type="scientific">Sphingomonas corticis</name>
    <dbReference type="NCBI Taxonomy" id="2722791"/>
    <lineage>
        <taxon>Bacteria</taxon>
        <taxon>Pseudomonadati</taxon>
        <taxon>Pseudomonadota</taxon>
        <taxon>Alphaproteobacteria</taxon>
        <taxon>Sphingomonadales</taxon>
        <taxon>Sphingomonadaceae</taxon>
        <taxon>Sphingomonas</taxon>
    </lineage>
</organism>
<dbReference type="InterPro" id="IPR039422">
    <property type="entry name" value="MarR/SlyA-like"/>
</dbReference>
<dbReference type="EMBL" id="JAAVJH010000005">
    <property type="protein sequence ID" value="NJR78805.1"/>
    <property type="molecule type" value="Genomic_DNA"/>
</dbReference>
<proteinExistence type="predicted"/>
<feature type="domain" description="HTH marR-type" evidence="4">
    <location>
        <begin position="1"/>
        <end position="144"/>
    </location>
</feature>
<dbReference type="SUPFAM" id="SSF46785">
    <property type="entry name" value="Winged helix' DNA-binding domain"/>
    <property type="match status" value="1"/>
</dbReference>
<dbReference type="PRINTS" id="PR00598">
    <property type="entry name" value="HTHMARR"/>
</dbReference>
<keyword evidence="2" id="KW-0238">DNA-binding</keyword>
<dbReference type="InterPro" id="IPR000835">
    <property type="entry name" value="HTH_MarR-typ"/>
</dbReference>
<dbReference type="InterPro" id="IPR036388">
    <property type="entry name" value="WH-like_DNA-bd_sf"/>
</dbReference>
<dbReference type="PROSITE" id="PS50995">
    <property type="entry name" value="HTH_MARR_2"/>
    <property type="match status" value="1"/>
</dbReference>
<evidence type="ECO:0000259" key="4">
    <source>
        <dbReference type="PROSITE" id="PS50995"/>
    </source>
</evidence>
<keyword evidence="3" id="KW-0804">Transcription</keyword>
<keyword evidence="1" id="KW-0805">Transcription regulation</keyword>
<dbReference type="RefSeq" id="WP_168134353.1">
    <property type="nucleotide sequence ID" value="NZ_JAAVJH010000005.1"/>
</dbReference>